<feature type="signal peptide" evidence="7">
    <location>
        <begin position="1"/>
        <end position="21"/>
    </location>
</feature>
<dbReference type="EMBL" id="CP011390">
    <property type="protein sequence ID" value="ANE50040.1"/>
    <property type="molecule type" value="Genomic_DNA"/>
</dbReference>
<comment type="catalytic activity">
    <reaction evidence="1 5 6">
        <text>[protein]-peptidylproline (omega=180) = [protein]-peptidylproline (omega=0)</text>
        <dbReference type="Rhea" id="RHEA:16237"/>
        <dbReference type="Rhea" id="RHEA-COMP:10747"/>
        <dbReference type="Rhea" id="RHEA-COMP:10748"/>
        <dbReference type="ChEBI" id="CHEBI:83833"/>
        <dbReference type="ChEBI" id="CHEBI:83834"/>
        <dbReference type="EC" id="5.2.1.8"/>
    </reaction>
</comment>
<feature type="domain" description="PPIase FKBP-type" evidence="8">
    <location>
        <begin position="80"/>
        <end position="170"/>
    </location>
</feature>
<organism evidence="9 10">
    <name type="scientific">Flavisolibacter tropicus</name>
    <dbReference type="NCBI Taxonomy" id="1492898"/>
    <lineage>
        <taxon>Bacteria</taxon>
        <taxon>Pseudomonadati</taxon>
        <taxon>Bacteroidota</taxon>
        <taxon>Chitinophagia</taxon>
        <taxon>Chitinophagales</taxon>
        <taxon>Chitinophagaceae</taxon>
        <taxon>Flavisolibacter</taxon>
    </lineage>
</organism>
<dbReference type="RefSeq" id="WP_066402273.1">
    <property type="nucleotide sequence ID" value="NZ_CP011390.1"/>
</dbReference>
<dbReference type="EC" id="5.2.1.8" evidence="6"/>
<dbReference type="AlphaFoldDB" id="A0A172TSN3"/>
<proteinExistence type="inferred from homology"/>
<dbReference type="SUPFAM" id="SSF54534">
    <property type="entry name" value="FKBP-like"/>
    <property type="match status" value="1"/>
</dbReference>
<dbReference type="InterPro" id="IPR046357">
    <property type="entry name" value="PPIase_dom_sf"/>
</dbReference>
<evidence type="ECO:0000256" key="3">
    <source>
        <dbReference type="ARBA" id="ARBA00023110"/>
    </source>
</evidence>
<feature type="chain" id="PRO_5008001082" description="Peptidyl-prolyl cis-trans isomerase" evidence="7">
    <location>
        <begin position="22"/>
        <end position="170"/>
    </location>
</feature>
<dbReference type="OrthoDB" id="9814548at2"/>
<dbReference type="Proteomes" id="UP000077177">
    <property type="component" value="Chromosome"/>
</dbReference>
<keyword evidence="3 5" id="KW-0697">Rotamase</keyword>
<dbReference type="PROSITE" id="PS51257">
    <property type="entry name" value="PROKAR_LIPOPROTEIN"/>
    <property type="match status" value="1"/>
</dbReference>
<reference evidence="9 10" key="2">
    <citation type="journal article" date="2016" name="Int. J. Syst. Evol. Microbiol.">
        <title>Flavisolibacter tropicus sp. nov., isolated from tropical soil.</title>
        <authorList>
            <person name="Lee J.J."/>
            <person name="Kang M.S."/>
            <person name="Kim G.S."/>
            <person name="Lee C.S."/>
            <person name="Lim S."/>
            <person name="Lee J."/>
            <person name="Roh S.H."/>
            <person name="Kang H."/>
            <person name="Ha J.M."/>
            <person name="Bae S."/>
            <person name="Jung H.Y."/>
            <person name="Kim M.K."/>
        </authorList>
    </citation>
    <scope>NUCLEOTIDE SEQUENCE [LARGE SCALE GENOMIC DNA]</scope>
    <source>
        <strain evidence="9 10">LCS9</strain>
    </source>
</reference>
<evidence type="ECO:0000259" key="8">
    <source>
        <dbReference type="PROSITE" id="PS50059"/>
    </source>
</evidence>
<dbReference type="PROSITE" id="PS50059">
    <property type="entry name" value="FKBP_PPIASE"/>
    <property type="match status" value="1"/>
</dbReference>
<dbReference type="PANTHER" id="PTHR43811:SF19">
    <property type="entry name" value="39 KDA FK506-BINDING NUCLEAR PROTEIN"/>
    <property type="match status" value="1"/>
</dbReference>
<reference evidence="10" key="1">
    <citation type="submission" date="2015-01" db="EMBL/GenBank/DDBJ databases">
        <title>Flavisolibacter sp./LCS9/ whole genome sequencing.</title>
        <authorList>
            <person name="Kim M.K."/>
            <person name="Srinivasan S."/>
            <person name="Lee J.-J."/>
        </authorList>
    </citation>
    <scope>NUCLEOTIDE SEQUENCE [LARGE SCALE GENOMIC DNA]</scope>
    <source>
        <strain evidence="10">LCS9</strain>
    </source>
</reference>
<sequence>MLRNFVLIVLASLVLSSCLKGSNGEGVCNYDPCAVKATANEELAIQTYLTNNGIQGAVKHCSGMYYVIDAPGTGKTPGVCNDVTVNYVGTLTNGNKFDETTSSAGVTFNLNQVILGWKSGIPLIKEGGHIRLFIPPSLGYGNREMSARPGYSGIPAGSILVFDVELKQVY</sequence>
<dbReference type="InterPro" id="IPR001179">
    <property type="entry name" value="PPIase_FKBP_dom"/>
</dbReference>
<dbReference type="KEGG" id="fla:SY85_05550"/>
<dbReference type="Gene3D" id="3.10.50.40">
    <property type="match status" value="1"/>
</dbReference>
<keyword evidence="10" id="KW-1185">Reference proteome</keyword>
<evidence type="ECO:0000256" key="5">
    <source>
        <dbReference type="PROSITE-ProRule" id="PRU00277"/>
    </source>
</evidence>
<evidence type="ECO:0000256" key="7">
    <source>
        <dbReference type="SAM" id="SignalP"/>
    </source>
</evidence>
<evidence type="ECO:0000256" key="4">
    <source>
        <dbReference type="ARBA" id="ARBA00023235"/>
    </source>
</evidence>
<comment type="similarity">
    <text evidence="2 6">Belongs to the FKBP-type PPIase family.</text>
</comment>
<dbReference type="GO" id="GO:0003755">
    <property type="term" value="F:peptidyl-prolyl cis-trans isomerase activity"/>
    <property type="evidence" value="ECO:0007669"/>
    <property type="project" value="UniProtKB-UniRule"/>
</dbReference>
<gene>
    <name evidence="9" type="ORF">SY85_05550</name>
</gene>
<dbReference type="Pfam" id="PF00254">
    <property type="entry name" value="FKBP_C"/>
    <property type="match status" value="1"/>
</dbReference>
<evidence type="ECO:0000313" key="10">
    <source>
        <dbReference type="Proteomes" id="UP000077177"/>
    </source>
</evidence>
<dbReference type="PANTHER" id="PTHR43811">
    <property type="entry name" value="FKBP-TYPE PEPTIDYL-PROLYL CIS-TRANS ISOMERASE FKPA"/>
    <property type="match status" value="1"/>
</dbReference>
<evidence type="ECO:0000256" key="6">
    <source>
        <dbReference type="RuleBase" id="RU003915"/>
    </source>
</evidence>
<keyword evidence="4 5" id="KW-0413">Isomerase</keyword>
<accession>A0A172TSN3</accession>
<evidence type="ECO:0000313" key="9">
    <source>
        <dbReference type="EMBL" id="ANE50040.1"/>
    </source>
</evidence>
<keyword evidence="7" id="KW-0732">Signal</keyword>
<evidence type="ECO:0000256" key="2">
    <source>
        <dbReference type="ARBA" id="ARBA00006577"/>
    </source>
</evidence>
<protein>
    <recommendedName>
        <fullName evidence="6">Peptidyl-prolyl cis-trans isomerase</fullName>
        <ecNumber evidence="6">5.2.1.8</ecNumber>
    </recommendedName>
</protein>
<dbReference type="STRING" id="1492898.SY85_05550"/>
<evidence type="ECO:0000256" key="1">
    <source>
        <dbReference type="ARBA" id="ARBA00000971"/>
    </source>
</evidence>
<name>A0A172TSN3_9BACT</name>